<dbReference type="Gramene" id="ESR63185">
    <property type="protein sequence ID" value="ESR63185"/>
    <property type="gene ID" value="CICLE_v10016013mg"/>
</dbReference>
<evidence type="ECO:0000313" key="3">
    <source>
        <dbReference type="Proteomes" id="UP000030687"/>
    </source>
</evidence>
<evidence type="ECO:0008006" key="4">
    <source>
        <dbReference type="Google" id="ProtNLM"/>
    </source>
</evidence>
<dbReference type="KEGG" id="cic:CICLE_v10016013mg"/>
<evidence type="ECO:0000313" key="2">
    <source>
        <dbReference type="EMBL" id="ESR63185.1"/>
    </source>
</evidence>
<evidence type="ECO:0000256" key="1">
    <source>
        <dbReference type="SAM" id="MobiDB-lite"/>
    </source>
</evidence>
<reference evidence="2 3" key="1">
    <citation type="submission" date="2013-10" db="EMBL/GenBank/DDBJ databases">
        <authorList>
            <consortium name="International Citrus Genome Consortium"/>
            <person name="Jenkins J."/>
            <person name="Schmutz J."/>
            <person name="Prochnik S."/>
            <person name="Rokhsar D."/>
            <person name="Gmitter F."/>
            <person name="Ollitrault P."/>
            <person name="Machado M."/>
            <person name="Talon M."/>
            <person name="Wincker P."/>
            <person name="Jaillon O."/>
            <person name="Morgante M."/>
        </authorList>
    </citation>
    <scope>NUCLEOTIDE SEQUENCE</scope>
    <source>
        <strain evidence="3">cv. Clemenules</strain>
    </source>
</reference>
<gene>
    <name evidence="2" type="ORF">CICLE_v10016013mg</name>
</gene>
<dbReference type="FunCoup" id="V4UG89">
    <property type="interactions" value="752"/>
</dbReference>
<protein>
    <recommendedName>
        <fullName evidence="4">UspA domain-containing protein</fullName>
    </recommendedName>
</protein>
<dbReference type="CDD" id="cd01989">
    <property type="entry name" value="USP_STK_Ubox_N"/>
    <property type="match status" value="1"/>
</dbReference>
<dbReference type="Proteomes" id="UP000030687">
    <property type="component" value="Unassembled WGS sequence"/>
</dbReference>
<dbReference type="Gene3D" id="3.40.50.620">
    <property type="entry name" value="HUPs"/>
    <property type="match status" value="1"/>
</dbReference>
<dbReference type="InParanoid" id="V4UG89"/>
<dbReference type="OMA" id="FGCGCFK"/>
<name>V4UG89_CITCL</name>
<dbReference type="EMBL" id="KI536312">
    <property type="protein sequence ID" value="ESR63185.1"/>
    <property type="molecule type" value="Genomic_DNA"/>
</dbReference>
<feature type="compositionally biased region" description="Acidic residues" evidence="1">
    <location>
        <begin position="50"/>
        <end position="62"/>
    </location>
</feature>
<dbReference type="eggNOG" id="ENOG502RZBY">
    <property type="taxonomic scope" value="Eukaryota"/>
</dbReference>
<sequence length="312" mass="34283">MSVSTSTTEGNQASSGDDKYPIPLTSYINTISSSSSTSSRSGSTSSIMSEIEEEEEEEEEENYNSSRSNSSQLLSEINDGNGMPMPLAPIKEEIESSFFSFDVANGNGTQEEDIIYVAVGKSQCSMDALSWTLRHAVNPSTLIFLIHVFPQVKFVPSPLGKLPRNQVNPEQLETFMAQETGKRRQLLQKFLDTCSQSKVMVDTVLIESDLVAKAILDLIPVLNIRKLVVGTTKSSLRVLRKSKSGRISGMADHILQSAPETCEIKVVCEGKEVIDQMINDSPSPRNNDHNSLKASQEKNELPGSFSCMCFKL</sequence>
<keyword evidence="3" id="KW-1185">Reference proteome</keyword>
<organism evidence="2 3">
    <name type="scientific">Citrus clementina</name>
    <name type="common">Clementine</name>
    <name type="synonym">Citrus deliciosa x Citrus sinensis</name>
    <dbReference type="NCBI Taxonomy" id="85681"/>
    <lineage>
        <taxon>Eukaryota</taxon>
        <taxon>Viridiplantae</taxon>
        <taxon>Streptophyta</taxon>
        <taxon>Embryophyta</taxon>
        <taxon>Tracheophyta</taxon>
        <taxon>Spermatophyta</taxon>
        <taxon>Magnoliopsida</taxon>
        <taxon>eudicotyledons</taxon>
        <taxon>Gunneridae</taxon>
        <taxon>Pentapetalae</taxon>
        <taxon>rosids</taxon>
        <taxon>malvids</taxon>
        <taxon>Sapindales</taxon>
        <taxon>Rutaceae</taxon>
        <taxon>Aurantioideae</taxon>
        <taxon>Citrus</taxon>
    </lineage>
</organism>
<dbReference type="PANTHER" id="PTHR47382">
    <property type="entry name" value="U-BOX DOMAIN-CONTAINING PROTEIN 52-LIKE"/>
    <property type="match status" value="1"/>
</dbReference>
<dbReference type="STRING" id="85681.V4UG89"/>
<feature type="compositionally biased region" description="Polar residues" evidence="1">
    <location>
        <begin position="1"/>
        <end position="15"/>
    </location>
</feature>
<feature type="region of interest" description="Disordered" evidence="1">
    <location>
        <begin position="1"/>
        <end position="87"/>
    </location>
</feature>
<feature type="compositionally biased region" description="Basic and acidic residues" evidence="1">
    <location>
        <begin position="286"/>
        <end position="297"/>
    </location>
</feature>
<feature type="region of interest" description="Disordered" evidence="1">
    <location>
        <begin position="278"/>
        <end position="297"/>
    </location>
</feature>
<dbReference type="PANTHER" id="PTHR47382:SF3">
    <property type="entry name" value="ADENINE NUCLEOTIDE ALPHA HYDROLASES-LIKE SUPERFAMILY PROTEIN"/>
    <property type="match status" value="1"/>
</dbReference>
<dbReference type="AlphaFoldDB" id="V4UG89"/>
<accession>V4UG89</accession>
<proteinExistence type="predicted"/>
<feature type="compositionally biased region" description="Low complexity" evidence="1">
    <location>
        <begin position="25"/>
        <end position="49"/>
    </location>
</feature>
<dbReference type="SUPFAM" id="SSF52402">
    <property type="entry name" value="Adenine nucleotide alpha hydrolases-like"/>
    <property type="match status" value="1"/>
</dbReference>
<dbReference type="InterPro" id="IPR014729">
    <property type="entry name" value="Rossmann-like_a/b/a_fold"/>
</dbReference>